<dbReference type="SUPFAM" id="SSF54593">
    <property type="entry name" value="Glyoxalase/Bleomycin resistance protein/Dihydroxybiphenyl dioxygenase"/>
    <property type="match status" value="1"/>
</dbReference>
<dbReference type="EMBL" id="JBBEUB010000002">
    <property type="protein sequence ID" value="MEJ2902697.1"/>
    <property type="molecule type" value="Genomic_DNA"/>
</dbReference>
<gene>
    <name evidence="2" type="ORF">WAE58_09675</name>
</gene>
<dbReference type="Gene3D" id="3.10.180.10">
    <property type="entry name" value="2,3-Dihydroxybiphenyl 1,2-Dioxygenase, domain 1"/>
    <property type="match status" value="1"/>
</dbReference>
<name>A0ABU8NKC3_9SPHI</name>
<dbReference type="InterPro" id="IPR028973">
    <property type="entry name" value="PhnB-like"/>
</dbReference>
<comment type="caution">
    <text evidence="2">The sequence shown here is derived from an EMBL/GenBank/DDBJ whole genome shotgun (WGS) entry which is preliminary data.</text>
</comment>
<feature type="domain" description="Glyoxalase/fosfomycin resistance/dioxygenase" evidence="1">
    <location>
        <begin position="5"/>
        <end position="135"/>
    </location>
</feature>
<proteinExistence type="predicted"/>
<keyword evidence="3" id="KW-1185">Reference proteome</keyword>
<dbReference type="RefSeq" id="WP_172663034.1">
    <property type="nucleotide sequence ID" value="NZ_CBFGNQ010000002.1"/>
</dbReference>
<dbReference type="Proteomes" id="UP001378956">
    <property type="component" value="Unassembled WGS sequence"/>
</dbReference>
<reference evidence="2 3" key="1">
    <citation type="submission" date="2024-03" db="EMBL/GenBank/DDBJ databases">
        <title>Sequence of Lycoming College Course Isolates.</title>
        <authorList>
            <person name="Plotts O."/>
            <person name="Newman J."/>
        </authorList>
    </citation>
    <scope>NUCLEOTIDE SEQUENCE [LARGE SCALE GENOMIC DNA]</scope>
    <source>
        <strain evidence="2 3">CJB-3</strain>
    </source>
</reference>
<organism evidence="2 3">
    <name type="scientific">Pedobacter panaciterrae</name>
    <dbReference type="NCBI Taxonomy" id="363849"/>
    <lineage>
        <taxon>Bacteria</taxon>
        <taxon>Pseudomonadati</taxon>
        <taxon>Bacteroidota</taxon>
        <taxon>Sphingobacteriia</taxon>
        <taxon>Sphingobacteriales</taxon>
        <taxon>Sphingobacteriaceae</taxon>
        <taxon>Pedobacter</taxon>
    </lineage>
</organism>
<dbReference type="PANTHER" id="PTHR33990:SF1">
    <property type="entry name" value="PROTEIN YJDN"/>
    <property type="match status" value="1"/>
</dbReference>
<protein>
    <submittedName>
        <fullName evidence="2">VOC family protein</fullName>
    </submittedName>
</protein>
<sequence length="140" mass="15784">MAILNSYLNFDGDAEEAFNFYKSVFGGEFLVLTRFKEIPECEIMSIEDQEKIMHISLPIGKASILMATDILSSLGQSLTLGNNSYISISAETEEEAIRLFNGLSVGGVITMPLEKSFWGSFFGMFNDKYGIQWMINYEFK</sequence>
<dbReference type="CDD" id="cd06588">
    <property type="entry name" value="PhnB_like"/>
    <property type="match status" value="1"/>
</dbReference>
<dbReference type="PANTHER" id="PTHR33990">
    <property type="entry name" value="PROTEIN YJDN-RELATED"/>
    <property type="match status" value="1"/>
</dbReference>
<dbReference type="Pfam" id="PF00903">
    <property type="entry name" value="Glyoxalase"/>
    <property type="match status" value="1"/>
</dbReference>
<dbReference type="InterPro" id="IPR004360">
    <property type="entry name" value="Glyas_Fos-R_dOase_dom"/>
</dbReference>
<evidence type="ECO:0000313" key="2">
    <source>
        <dbReference type="EMBL" id="MEJ2902697.1"/>
    </source>
</evidence>
<dbReference type="InterPro" id="IPR029068">
    <property type="entry name" value="Glyas_Bleomycin-R_OHBP_Dase"/>
</dbReference>
<accession>A0ABU8NKC3</accession>
<evidence type="ECO:0000259" key="1">
    <source>
        <dbReference type="Pfam" id="PF00903"/>
    </source>
</evidence>
<evidence type="ECO:0000313" key="3">
    <source>
        <dbReference type="Proteomes" id="UP001378956"/>
    </source>
</evidence>